<organism evidence="2 3">
    <name type="scientific">Auricularia subglabra (strain TFB-10046 / SS5)</name>
    <name type="common">White-rot fungus</name>
    <name type="synonym">Auricularia delicata (strain TFB10046)</name>
    <dbReference type="NCBI Taxonomy" id="717982"/>
    <lineage>
        <taxon>Eukaryota</taxon>
        <taxon>Fungi</taxon>
        <taxon>Dikarya</taxon>
        <taxon>Basidiomycota</taxon>
        <taxon>Agaricomycotina</taxon>
        <taxon>Agaricomycetes</taxon>
        <taxon>Auriculariales</taxon>
        <taxon>Auriculariaceae</taxon>
        <taxon>Auricularia</taxon>
    </lineage>
</organism>
<dbReference type="SUPFAM" id="SSF56672">
    <property type="entry name" value="DNA/RNA polymerases"/>
    <property type="match status" value="1"/>
</dbReference>
<keyword evidence="3" id="KW-1185">Reference proteome</keyword>
<dbReference type="AlphaFoldDB" id="J0WTD6"/>
<dbReference type="InParanoid" id="J0WTD6"/>
<dbReference type="EMBL" id="JH687886">
    <property type="protein sequence ID" value="EJD35547.1"/>
    <property type="molecule type" value="Genomic_DNA"/>
</dbReference>
<dbReference type="KEGG" id="adl:AURDEDRAFT_75188"/>
<dbReference type="PROSITE" id="PS50878">
    <property type="entry name" value="RT_POL"/>
    <property type="match status" value="1"/>
</dbReference>
<evidence type="ECO:0000259" key="1">
    <source>
        <dbReference type="PROSITE" id="PS50878"/>
    </source>
</evidence>
<dbReference type="PANTHER" id="PTHR19446">
    <property type="entry name" value="REVERSE TRANSCRIPTASES"/>
    <property type="match status" value="1"/>
</dbReference>
<sequence>MGRSLSAEDVSSSVQDSKNGKAAGLDGIIYELWKVLDARFRAAPADARGTLVFDVTDAMRKVFTDVEDYGLPEGSRFAEGWLCPLYKKGERSEIANYRPITLLNTDYKLYTKILAMRLAMVASRVIHPSQAGFVQGRSIADHTKVTSLLLDLAEADDQDGAIVALDQEKAYDRVRHDYLLKILAAFGLPPRFVRAVANLYSSAHTSVMVNGMLSSR</sequence>
<dbReference type="OrthoDB" id="2205812at2759"/>
<evidence type="ECO:0000313" key="3">
    <source>
        <dbReference type="Proteomes" id="UP000006514"/>
    </source>
</evidence>
<dbReference type="Pfam" id="PF00078">
    <property type="entry name" value="RVT_1"/>
    <property type="match status" value="1"/>
</dbReference>
<feature type="non-terminal residue" evidence="2">
    <location>
        <position position="216"/>
    </location>
</feature>
<accession>J0WTD6</accession>
<feature type="domain" description="Reverse transcriptase" evidence="1">
    <location>
        <begin position="66"/>
        <end position="216"/>
    </location>
</feature>
<dbReference type="CDD" id="cd01650">
    <property type="entry name" value="RT_nLTR_like"/>
    <property type="match status" value="1"/>
</dbReference>
<name>J0WTD6_AURST</name>
<evidence type="ECO:0000313" key="2">
    <source>
        <dbReference type="EMBL" id="EJD35547.1"/>
    </source>
</evidence>
<gene>
    <name evidence="2" type="ORF">AURDEDRAFT_75188</name>
</gene>
<proteinExistence type="predicted"/>
<dbReference type="InterPro" id="IPR043502">
    <property type="entry name" value="DNA/RNA_pol_sf"/>
</dbReference>
<dbReference type="eggNOG" id="KOG1075">
    <property type="taxonomic scope" value="Eukaryota"/>
</dbReference>
<reference evidence="3" key="1">
    <citation type="journal article" date="2012" name="Science">
        <title>The Paleozoic origin of enzymatic lignin decomposition reconstructed from 31 fungal genomes.</title>
        <authorList>
            <person name="Floudas D."/>
            <person name="Binder M."/>
            <person name="Riley R."/>
            <person name="Barry K."/>
            <person name="Blanchette R.A."/>
            <person name="Henrissat B."/>
            <person name="Martinez A.T."/>
            <person name="Otillar R."/>
            <person name="Spatafora J.W."/>
            <person name="Yadav J.S."/>
            <person name="Aerts A."/>
            <person name="Benoit I."/>
            <person name="Boyd A."/>
            <person name="Carlson A."/>
            <person name="Copeland A."/>
            <person name="Coutinho P.M."/>
            <person name="de Vries R.P."/>
            <person name="Ferreira P."/>
            <person name="Findley K."/>
            <person name="Foster B."/>
            <person name="Gaskell J."/>
            <person name="Glotzer D."/>
            <person name="Gorecki P."/>
            <person name="Heitman J."/>
            <person name="Hesse C."/>
            <person name="Hori C."/>
            <person name="Igarashi K."/>
            <person name="Jurgens J.A."/>
            <person name="Kallen N."/>
            <person name="Kersten P."/>
            <person name="Kohler A."/>
            <person name="Kuees U."/>
            <person name="Kumar T.K.A."/>
            <person name="Kuo A."/>
            <person name="LaButti K."/>
            <person name="Larrondo L.F."/>
            <person name="Lindquist E."/>
            <person name="Ling A."/>
            <person name="Lombard V."/>
            <person name="Lucas S."/>
            <person name="Lundell T."/>
            <person name="Martin R."/>
            <person name="McLaughlin D.J."/>
            <person name="Morgenstern I."/>
            <person name="Morin E."/>
            <person name="Murat C."/>
            <person name="Nagy L.G."/>
            <person name="Nolan M."/>
            <person name="Ohm R.A."/>
            <person name="Patyshakuliyeva A."/>
            <person name="Rokas A."/>
            <person name="Ruiz-Duenas F.J."/>
            <person name="Sabat G."/>
            <person name="Salamov A."/>
            <person name="Samejima M."/>
            <person name="Schmutz J."/>
            <person name="Slot J.C."/>
            <person name="St John F."/>
            <person name="Stenlid J."/>
            <person name="Sun H."/>
            <person name="Sun S."/>
            <person name="Syed K."/>
            <person name="Tsang A."/>
            <person name="Wiebenga A."/>
            <person name="Young D."/>
            <person name="Pisabarro A."/>
            <person name="Eastwood D.C."/>
            <person name="Martin F."/>
            <person name="Cullen D."/>
            <person name="Grigoriev I.V."/>
            <person name="Hibbett D.S."/>
        </authorList>
    </citation>
    <scope>NUCLEOTIDE SEQUENCE [LARGE SCALE GENOMIC DNA]</scope>
    <source>
        <strain evidence="3">TFB10046</strain>
    </source>
</reference>
<dbReference type="InterPro" id="IPR000477">
    <property type="entry name" value="RT_dom"/>
</dbReference>
<dbReference type="Proteomes" id="UP000006514">
    <property type="component" value="Unassembled WGS sequence"/>
</dbReference>
<protein>
    <recommendedName>
        <fullName evidence="1">Reverse transcriptase domain-containing protein</fullName>
    </recommendedName>
</protein>